<evidence type="ECO:0000313" key="5">
    <source>
        <dbReference type="EMBL" id="KAJ3137655.1"/>
    </source>
</evidence>
<protein>
    <recommendedName>
        <fullName evidence="4">Fcf2 pre-rRNA processing C-terminal domain-containing protein</fullName>
    </recommendedName>
</protein>
<dbReference type="Pfam" id="PF08698">
    <property type="entry name" value="Fcf2"/>
    <property type="match status" value="1"/>
</dbReference>
<keyword evidence="2" id="KW-0539">Nucleus</keyword>
<dbReference type="GO" id="GO:0006396">
    <property type="term" value="P:RNA processing"/>
    <property type="evidence" value="ECO:0007669"/>
    <property type="project" value="TreeGrafter"/>
</dbReference>
<evidence type="ECO:0000313" key="6">
    <source>
        <dbReference type="Proteomes" id="UP001211907"/>
    </source>
</evidence>
<feature type="compositionally biased region" description="Basic and acidic residues" evidence="3">
    <location>
        <begin position="19"/>
        <end position="30"/>
    </location>
</feature>
<evidence type="ECO:0000259" key="4">
    <source>
        <dbReference type="Pfam" id="PF08698"/>
    </source>
</evidence>
<evidence type="ECO:0000256" key="2">
    <source>
        <dbReference type="ARBA" id="ARBA00023242"/>
    </source>
</evidence>
<proteinExistence type="predicted"/>
<evidence type="ECO:0000256" key="3">
    <source>
        <dbReference type="SAM" id="MobiDB-lite"/>
    </source>
</evidence>
<name>A0AAD5XHJ3_9FUNG</name>
<reference evidence="5" key="1">
    <citation type="submission" date="2020-05" db="EMBL/GenBank/DDBJ databases">
        <title>Phylogenomic resolution of chytrid fungi.</title>
        <authorList>
            <person name="Stajich J.E."/>
            <person name="Amses K."/>
            <person name="Simmons R."/>
            <person name="Seto K."/>
            <person name="Myers J."/>
            <person name="Bonds A."/>
            <person name="Quandt C.A."/>
            <person name="Barry K."/>
            <person name="Liu P."/>
            <person name="Grigoriev I."/>
            <person name="Longcore J.E."/>
            <person name="James T.Y."/>
        </authorList>
    </citation>
    <scope>NUCLEOTIDE SEQUENCE</scope>
    <source>
        <strain evidence="5">JEL0513</strain>
    </source>
</reference>
<feature type="domain" description="Fcf2 pre-rRNA processing C-terminal" evidence="4">
    <location>
        <begin position="183"/>
        <end position="277"/>
    </location>
</feature>
<dbReference type="Proteomes" id="UP001211907">
    <property type="component" value="Unassembled WGS sequence"/>
</dbReference>
<comment type="caution">
    <text evidence="5">The sequence shown here is derived from an EMBL/GenBank/DDBJ whole genome shotgun (WGS) entry which is preliminary data.</text>
</comment>
<dbReference type="InterPro" id="IPR014810">
    <property type="entry name" value="Fcf2_C"/>
</dbReference>
<organism evidence="5 6">
    <name type="scientific">Physocladia obscura</name>
    <dbReference type="NCBI Taxonomy" id="109957"/>
    <lineage>
        <taxon>Eukaryota</taxon>
        <taxon>Fungi</taxon>
        <taxon>Fungi incertae sedis</taxon>
        <taxon>Chytridiomycota</taxon>
        <taxon>Chytridiomycota incertae sedis</taxon>
        <taxon>Chytridiomycetes</taxon>
        <taxon>Chytridiales</taxon>
        <taxon>Chytriomycetaceae</taxon>
        <taxon>Physocladia</taxon>
    </lineage>
</organism>
<dbReference type="GO" id="GO:0005730">
    <property type="term" value="C:nucleolus"/>
    <property type="evidence" value="ECO:0007669"/>
    <property type="project" value="UniProtKB-SubCell"/>
</dbReference>
<dbReference type="PANTHER" id="PTHR21686">
    <property type="entry name" value="DEOXYNUCLEOTIDYLTRANSFERASE TERMINAL-INTERACTING PROTEIN 2"/>
    <property type="match status" value="1"/>
</dbReference>
<gene>
    <name evidence="5" type="ORF">HK100_000499</name>
</gene>
<dbReference type="PANTHER" id="PTHR21686:SF12">
    <property type="entry name" value="DEOXYNUCLEOTIDYLTRANSFERASE TERMINAL-INTERACTING PROTEIN 2"/>
    <property type="match status" value="1"/>
</dbReference>
<dbReference type="GO" id="GO:0003723">
    <property type="term" value="F:RNA binding"/>
    <property type="evidence" value="ECO:0007669"/>
    <property type="project" value="TreeGrafter"/>
</dbReference>
<sequence length="315" mass="35607">MAKFKNTKKQSNTQLAVAVEKKQQTSREEESALSFFNSTDVGSYDDVDLDALLTKSIAVLTERKAQEQLEKEQHNTEEYSLLVGVIGNGNDKKRKTESLLSKIQLDSHLNWSEEDAYFVESSANGAIRLNPKKIEIVKSKDANELKKKSSKSLLDKIVVTKAAKEVAPELDYDDKTKKKMVVETAGAKWFDMPAPELTDSLKREIQIINARNVLDPKHHYKRADKNAPEYPKFFQMGTIVAGAADFYGGRVSKRDRKDGFVDEVLNDSKTKAYLKRKWGEIQEQKSTFARHATTKKKGKVSLSGSFKGGKIRKRR</sequence>
<evidence type="ECO:0000256" key="1">
    <source>
        <dbReference type="ARBA" id="ARBA00004604"/>
    </source>
</evidence>
<accession>A0AAD5XHJ3</accession>
<dbReference type="EMBL" id="JADGJH010000110">
    <property type="protein sequence ID" value="KAJ3137655.1"/>
    <property type="molecule type" value="Genomic_DNA"/>
</dbReference>
<feature type="region of interest" description="Disordered" evidence="3">
    <location>
        <begin position="289"/>
        <end position="315"/>
    </location>
</feature>
<comment type="subcellular location">
    <subcellularLocation>
        <location evidence="1">Nucleus</location>
        <location evidence="1">Nucleolus</location>
    </subcellularLocation>
</comment>
<keyword evidence="6" id="KW-1185">Reference proteome</keyword>
<dbReference type="AlphaFoldDB" id="A0AAD5XHJ3"/>
<dbReference type="InterPro" id="IPR039883">
    <property type="entry name" value="Fcf2/DNTTIP2"/>
</dbReference>
<feature type="region of interest" description="Disordered" evidence="3">
    <location>
        <begin position="1"/>
        <end position="32"/>
    </location>
</feature>